<dbReference type="AlphaFoldDB" id="A0A2U2BW37"/>
<protein>
    <submittedName>
        <fullName evidence="2">Uncharacterized protein</fullName>
    </submittedName>
</protein>
<reference evidence="3" key="1">
    <citation type="submission" date="2018-05" db="EMBL/GenBank/DDBJ databases">
        <authorList>
            <person name="Liu B.-T."/>
        </authorList>
    </citation>
    <scope>NUCLEOTIDE SEQUENCE [LARGE SCALE GENOMIC DNA]</scope>
    <source>
        <strain evidence="3">WD6-1</strain>
    </source>
</reference>
<organism evidence="2 3">
    <name type="scientific">Marinicauda salina</name>
    <dbReference type="NCBI Taxonomy" id="2135793"/>
    <lineage>
        <taxon>Bacteria</taxon>
        <taxon>Pseudomonadati</taxon>
        <taxon>Pseudomonadota</taxon>
        <taxon>Alphaproteobacteria</taxon>
        <taxon>Maricaulales</taxon>
        <taxon>Maricaulaceae</taxon>
        <taxon>Marinicauda</taxon>
    </lineage>
</organism>
<sequence>MNDKSPETRKDETPADALARAAARYGDAALENYSRVRSLGEAIASGFCRWLSGCGEQRCAYLVPPKGPWSPTDYRSGAFSVSGRRFLPLQPISFGVAVRVSETGDWMRVVLTAAKNGPAFDVYPGGGERFTFTLPVDDAQLEAFFVHLHEHLVDWFEVQSREYEHGAYGGGSEMGFDFLEAVEGEAETVHEHAPAPIDGDADAATDEAD</sequence>
<accession>A0A2U2BW37</accession>
<feature type="compositionally biased region" description="Acidic residues" evidence="1">
    <location>
        <begin position="199"/>
        <end position="209"/>
    </location>
</feature>
<dbReference type="Proteomes" id="UP000245168">
    <property type="component" value="Unassembled WGS sequence"/>
</dbReference>
<dbReference type="EMBL" id="QEXV01000001">
    <property type="protein sequence ID" value="PWE18235.1"/>
    <property type="molecule type" value="Genomic_DNA"/>
</dbReference>
<proteinExistence type="predicted"/>
<gene>
    <name evidence="2" type="ORF">DDZ18_01090</name>
</gene>
<evidence type="ECO:0000313" key="2">
    <source>
        <dbReference type="EMBL" id="PWE18235.1"/>
    </source>
</evidence>
<evidence type="ECO:0000313" key="3">
    <source>
        <dbReference type="Proteomes" id="UP000245168"/>
    </source>
</evidence>
<dbReference type="RefSeq" id="WP_109251509.1">
    <property type="nucleotide sequence ID" value="NZ_QEXV01000001.1"/>
</dbReference>
<feature type="region of interest" description="Disordered" evidence="1">
    <location>
        <begin position="187"/>
        <end position="209"/>
    </location>
</feature>
<keyword evidence="3" id="KW-1185">Reference proteome</keyword>
<evidence type="ECO:0000256" key="1">
    <source>
        <dbReference type="SAM" id="MobiDB-lite"/>
    </source>
</evidence>
<comment type="caution">
    <text evidence="2">The sequence shown here is derived from an EMBL/GenBank/DDBJ whole genome shotgun (WGS) entry which is preliminary data.</text>
</comment>
<dbReference type="OrthoDB" id="7630099at2"/>
<name>A0A2U2BW37_9PROT</name>